<keyword evidence="3" id="KW-0597">Phosphoprotein</keyword>
<sequence>MAARRTERTSEGEHLESKGYKIKGKHQRLQDLKKQRIESLVYSGLFSVSLLSEDFKLITAMSNDRLSPNSFDQILLNATEDSNSIVNDSPSTTAGALILLTVFLFGFPGNLFIIWSVLLRARRRSVTTLLILNLAVADGLLMSITPFFVVFLFKRSWVFGLAMCKIIFYMCVANMYTSIHLIMLMSLHRLVVVVWPRRVAALVGRKRILRGVLVLWILVLVASIPPLLFRGLKYHNDTNRQKCESIHQKWNDTVIQYTLETVLGFIVPYTVIVASYICILKRIKKTRFQRRMRSEKLILTIVITFGLFWLPYHVINIVQIAASLYPEDSATHTRLDRIGRSIRTPASTLAFISSCVNPILYTFAGKSYIRKNGLAFMARLFEGTGNDSGTRKSQQNSQNSREREKDAEGVDLKEMNGELESTSSATSKAVSPITLNPLKNDS</sequence>
<keyword evidence="9" id="KW-0325">Glycoprotein</keyword>
<dbReference type="PRINTS" id="PR00237">
    <property type="entry name" value="GPCRRHODOPSN"/>
</dbReference>
<dbReference type="GO" id="GO:0004974">
    <property type="term" value="F:leukotriene receptor activity"/>
    <property type="evidence" value="ECO:0007669"/>
    <property type="project" value="UniProtKB-ARBA"/>
</dbReference>
<evidence type="ECO:0000256" key="4">
    <source>
        <dbReference type="ARBA" id="ARBA00022692"/>
    </source>
</evidence>
<feature type="compositionally biased region" description="Basic and acidic residues" evidence="12">
    <location>
        <begin position="400"/>
        <end position="416"/>
    </location>
</feature>
<reference evidence="15 16" key="1">
    <citation type="submission" date="2024-06" db="EMBL/GenBank/DDBJ databases">
        <authorList>
            <person name="Pan Q."/>
            <person name="Wen M."/>
            <person name="Jouanno E."/>
            <person name="Zahm M."/>
            <person name="Klopp C."/>
            <person name="Cabau C."/>
            <person name="Louis A."/>
            <person name="Berthelot C."/>
            <person name="Parey E."/>
            <person name="Roest Crollius H."/>
            <person name="Montfort J."/>
            <person name="Robinson-Rechavi M."/>
            <person name="Bouchez O."/>
            <person name="Lampietro C."/>
            <person name="Lopez Roques C."/>
            <person name="Donnadieu C."/>
            <person name="Postlethwait J."/>
            <person name="Bobe J."/>
            <person name="Verreycken H."/>
            <person name="Guiguen Y."/>
        </authorList>
    </citation>
    <scope>NUCLEOTIDE SEQUENCE [LARGE SCALE GENOMIC DNA]</scope>
    <source>
        <strain evidence="15">Up_M1</strain>
        <tissue evidence="15">Testis</tissue>
    </source>
</reference>
<name>A0ABD0WEK0_UMBPY</name>
<dbReference type="SUPFAM" id="SSF81321">
    <property type="entry name" value="Family A G protein-coupled receptor-like"/>
    <property type="match status" value="1"/>
</dbReference>
<evidence type="ECO:0000256" key="3">
    <source>
        <dbReference type="ARBA" id="ARBA00022553"/>
    </source>
</evidence>
<dbReference type="InterPro" id="IPR000826">
    <property type="entry name" value="Formyl_rcpt-rel"/>
</dbReference>
<comment type="caution">
    <text evidence="15">The sequence shown here is derived from an EMBL/GenBank/DDBJ whole genome shotgun (WGS) entry which is preliminary data.</text>
</comment>
<feature type="compositionally biased region" description="Polar residues" evidence="12">
    <location>
        <begin position="419"/>
        <end position="442"/>
    </location>
</feature>
<dbReference type="EMBL" id="JAGEUA010000007">
    <property type="protein sequence ID" value="KAL0970104.1"/>
    <property type="molecule type" value="Genomic_DNA"/>
</dbReference>
<proteinExistence type="inferred from homology"/>
<evidence type="ECO:0000256" key="7">
    <source>
        <dbReference type="ARBA" id="ARBA00023136"/>
    </source>
</evidence>
<evidence type="ECO:0000256" key="9">
    <source>
        <dbReference type="ARBA" id="ARBA00023180"/>
    </source>
</evidence>
<feature type="transmembrane region" description="Helical" evidence="13">
    <location>
        <begin position="297"/>
        <end position="322"/>
    </location>
</feature>
<dbReference type="AlphaFoldDB" id="A0ABD0WEK0"/>
<evidence type="ECO:0000256" key="13">
    <source>
        <dbReference type="SAM" id="Phobius"/>
    </source>
</evidence>
<keyword evidence="2" id="KW-1003">Cell membrane</keyword>
<evidence type="ECO:0000259" key="14">
    <source>
        <dbReference type="PROSITE" id="PS50262"/>
    </source>
</evidence>
<evidence type="ECO:0000256" key="6">
    <source>
        <dbReference type="ARBA" id="ARBA00023040"/>
    </source>
</evidence>
<feature type="transmembrane region" description="Helical" evidence="13">
    <location>
        <begin position="130"/>
        <end position="154"/>
    </location>
</feature>
<dbReference type="PANTHER" id="PTHR24225:SF72">
    <property type="entry name" value="G-PROTEIN COUPLED RECEPTORS FAMILY 1 PROFILE DOMAIN-CONTAINING PROTEIN-RELATED"/>
    <property type="match status" value="1"/>
</dbReference>
<dbReference type="FunFam" id="1.20.1070.10:FF:000109">
    <property type="entry name" value="Leukotriene B4 receptor"/>
    <property type="match status" value="1"/>
</dbReference>
<evidence type="ECO:0000256" key="8">
    <source>
        <dbReference type="ARBA" id="ARBA00023170"/>
    </source>
</evidence>
<feature type="region of interest" description="Disordered" evidence="12">
    <location>
        <begin position="386"/>
        <end position="442"/>
    </location>
</feature>
<keyword evidence="10" id="KW-0807">Transducer</keyword>
<keyword evidence="16" id="KW-1185">Reference proteome</keyword>
<dbReference type="GO" id="GO:0005886">
    <property type="term" value="C:plasma membrane"/>
    <property type="evidence" value="ECO:0007669"/>
    <property type="project" value="UniProtKB-SubCell"/>
</dbReference>
<protein>
    <recommendedName>
        <fullName evidence="14">G-protein coupled receptors family 1 profile domain-containing protein</fullName>
    </recommendedName>
</protein>
<gene>
    <name evidence="15" type="ORF">UPYG_G00237180</name>
</gene>
<keyword evidence="8" id="KW-0675">Receptor</keyword>
<dbReference type="InterPro" id="IPR000276">
    <property type="entry name" value="GPCR_Rhodpsn"/>
</dbReference>
<dbReference type="PANTHER" id="PTHR24225">
    <property type="entry name" value="CHEMOTACTIC RECEPTOR"/>
    <property type="match status" value="1"/>
</dbReference>
<evidence type="ECO:0000313" key="16">
    <source>
        <dbReference type="Proteomes" id="UP001557470"/>
    </source>
</evidence>
<evidence type="ECO:0000256" key="12">
    <source>
        <dbReference type="SAM" id="MobiDB-lite"/>
    </source>
</evidence>
<feature type="transmembrane region" description="Helical" evidence="13">
    <location>
        <begin position="166"/>
        <end position="187"/>
    </location>
</feature>
<feature type="transmembrane region" description="Helical" evidence="13">
    <location>
        <begin position="96"/>
        <end position="118"/>
    </location>
</feature>
<keyword evidence="4 13" id="KW-0812">Transmembrane</keyword>
<evidence type="ECO:0000256" key="11">
    <source>
        <dbReference type="ARBA" id="ARBA00025736"/>
    </source>
</evidence>
<feature type="transmembrane region" description="Helical" evidence="13">
    <location>
        <begin position="208"/>
        <end position="229"/>
    </location>
</feature>
<feature type="compositionally biased region" description="Polar residues" evidence="12">
    <location>
        <begin position="386"/>
        <end position="399"/>
    </location>
</feature>
<feature type="transmembrane region" description="Helical" evidence="13">
    <location>
        <begin position="342"/>
        <end position="364"/>
    </location>
</feature>
<evidence type="ECO:0000256" key="2">
    <source>
        <dbReference type="ARBA" id="ARBA00022475"/>
    </source>
</evidence>
<dbReference type="PRINTS" id="PR01476">
    <property type="entry name" value="LTBRECEPTOR"/>
</dbReference>
<comment type="similarity">
    <text evidence="11">Belongs to the chemokine-like receptor (CMKLR) family.</text>
</comment>
<dbReference type="Pfam" id="PF00001">
    <property type="entry name" value="7tm_1"/>
    <property type="match status" value="1"/>
</dbReference>
<accession>A0ABD0WEK0</accession>
<keyword evidence="5 13" id="KW-1133">Transmembrane helix</keyword>
<comment type="subcellular location">
    <subcellularLocation>
        <location evidence="1">Cell membrane</location>
        <topology evidence="1">Multi-pass membrane protein</topology>
    </subcellularLocation>
</comment>
<feature type="transmembrane region" description="Helical" evidence="13">
    <location>
        <begin position="254"/>
        <end position="277"/>
    </location>
</feature>
<keyword evidence="7 13" id="KW-0472">Membrane</keyword>
<feature type="domain" description="G-protein coupled receptors family 1 profile" evidence="14">
    <location>
        <begin position="109"/>
        <end position="361"/>
    </location>
</feature>
<dbReference type="InterPro" id="IPR003981">
    <property type="entry name" value="Leukotriene_B4_rcpt"/>
</dbReference>
<evidence type="ECO:0000256" key="5">
    <source>
        <dbReference type="ARBA" id="ARBA00022989"/>
    </source>
</evidence>
<evidence type="ECO:0000256" key="10">
    <source>
        <dbReference type="ARBA" id="ARBA00023224"/>
    </source>
</evidence>
<dbReference type="InterPro" id="IPR017452">
    <property type="entry name" value="GPCR_Rhodpsn_7TM"/>
</dbReference>
<organism evidence="15 16">
    <name type="scientific">Umbra pygmaea</name>
    <name type="common">Eastern mudminnow</name>
    <dbReference type="NCBI Taxonomy" id="75934"/>
    <lineage>
        <taxon>Eukaryota</taxon>
        <taxon>Metazoa</taxon>
        <taxon>Chordata</taxon>
        <taxon>Craniata</taxon>
        <taxon>Vertebrata</taxon>
        <taxon>Euteleostomi</taxon>
        <taxon>Actinopterygii</taxon>
        <taxon>Neopterygii</taxon>
        <taxon>Teleostei</taxon>
        <taxon>Protacanthopterygii</taxon>
        <taxon>Esociformes</taxon>
        <taxon>Umbridae</taxon>
        <taxon>Umbra</taxon>
    </lineage>
</organism>
<evidence type="ECO:0000313" key="15">
    <source>
        <dbReference type="EMBL" id="KAL0970104.1"/>
    </source>
</evidence>
<evidence type="ECO:0000256" key="1">
    <source>
        <dbReference type="ARBA" id="ARBA00004651"/>
    </source>
</evidence>
<keyword evidence="6" id="KW-0297">G-protein coupled receptor</keyword>
<dbReference type="Gene3D" id="1.20.1070.10">
    <property type="entry name" value="Rhodopsin 7-helix transmembrane proteins"/>
    <property type="match status" value="1"/>
</dbReference>
<dbReference type="Proteomes" id="UP001557470">
    <property type="component" value="Unassembled WGS sequence"/>
</dbReference>
<dbReference type="PROSITE" id="PS50262">
    <property type="entry name" value="G_PROTEIN_RECEP_F1_2"/>
    <property type="match status" value="1"/>
</dbReference>